<reference evidence="1" key="1">
    <citation type="submission" date="2023-03" db="EMBL/GenBank/DDBJ databases">
        <title>Chromosome-scale reference genome and RAD-based genetic map of yellow starthistle (Centaurea solstitialis) reveal putative structural variation and QTLs associated with invader traits.</title>
        <authorList>
            <person name="Reatini B."/>
            <person name="Cang F.A."/>
            <person name="Jiang Q."/>
            <person name="Mckibben M.T.W."/>
            <person name="Barker M.S."/>
            <person name="Rieseberg L.H."/>
            <person name="Dlugosch K.M."/>
        </authorList>
    </citation>
    <scope>NUCLEOTIDE SEQUENCE</scope>
    <source>
        <strain evidence="1">CAN-66</strain>
        <tissue evidence="1">Leaf</tissue>
    </source>
</reference>
<dbReference type="InterPro" id="IPR036691">
    <property type="entry name" value="Endo/exonu/phosph_ase_sf"/>
</dbReference>
<dbReference type="Gene3D" id="3.60.10.10">
    <property type="entry name" value="Endonuclease/exonuclease/phosphatase"/>
    <property type="match status" value="1"/>
</dbReference>
<dbReference type="EMBL" id="JARYMX010000006">
    <property type="protein sequence ID" value="KAJ9544860.1"/>
    <property type="molecule type" value="Genomic_DNA"/>
</dbReference>
<keyword evidence="2" id="KW-1185">Reference proteome</keyword>
<name>A0AA38SLD0_9ASTR</name>
<gene>
    <name evidence="1" type="ORF">OSB04_024567</name>
</gene>
<organism evidence="1 2">
    <name type="scientific">Centaurea solstitialis</name>
    <name type="common">yellow star-thistle</name>
    <dbReference type="NCBI Taxonomy" id="347529"/>
    <lineage>
        <taxon>Eukaryota</taxon>
        <taxon>Viridiplantae</taxon>
        <taxon>Streptophyta</taxon>
        <taxon>Embryophyta</taxon>
        <taxon>Tracheophyta</taxon>
        <taxon>Spermatophyta</taxon>
        <taxon>Magnoliopsida</taxon>
        <taxon>eudicotyledons</taxon>
        <taxon>Gunneridae</taxon>
        <taxon>Pentapetalae</taxon>
        <taxon>asterids</taxon>
        <taxon>campanulids</taxon>
        <taxon>Asterales</taxon>
        <taxon>Asteraceae</taxon>
        <taxon>Carduoideae</taxon>
        <taxon>Cardueae</taxon>
        <taxon>Centaureinae</taxon>
        <taxon>Centaurea</taxon>
    </lineage>
</organism>
<evidence type="ECO:0000313" key="2">
    <source>
        <dbReference type="Proteomes" id="UP001172457"/>
    </source>
</evidence>
<accession>A0AA38SLD0</accession>
<dbReference type="AlphaFoldDB" id="A0AA38SLD0"/>
<protein>
    <submittedName>
        <fullName evidence="1">Uncharacterized protein</fullName>
    </submittedName>
</protein>
<evidence type="ECO:0000313" key="1">
    <source>
        <dbReference type="EMBL" id="KAJ9544860.1"/>
    </source>
</evidence>
<comment type="caution">
    <text evidence="1">The sequence shown here is derived from an EMBL/GenBank/DDBJ whole genome shotgun (WGS) entry which is preliminary data.</text>
</comment>
<dbReference type="SUPFAM" id="SSF56219">
    <property type="entry name" value="DNase I-like"/>
    <property type="match status" value="1"/>
</dbReference>
<sequence>MVAPDVSAVVSMVPEVSAGVSEVLVVVSMVPEVPVVVLEVPAVVSKVPAMVSKLPVVVPVVSMVSEVPAVVSMYRHSVGGADSGASDGGGGIGGGGGGGSIGVGCSGGGGGGGGRDGVGGGAAGGGCRGDDSDHGGGGGRAMDGGGGYRGGVGSVIHCLVRIRGSQRFFFLSVVYGDNRGTERKRLWSGLRKFKSILGDKPWTVMSDFNCLLFPHDALGGISRRNGDMEDFGLCLEDIELFVAHFTGIHYTWCQKPKAGAGLKR</sequence>
<proteinExistence type="predicted"/>
<dbReference type="Proteomes" id="UP001172457">
    <property type="component" value="Chromosome 6"/>
</dbReference>